<feature type="transmembrane region" description="Helical" evidence="2">
    <location>
        <begin position="20"/>
        <end position="44"/>
    </location>
</feature>
<accession>A0AAD7C1L2</accession>
<feature type="transmembrane region" description="Helical" evidence="2">
    <location>
        <begin position="190"/>
        <end position="212"/>
    </location>
</feature>
<proteinExistence type="predicted"/>
<feature type="region of interest" description="Disordered" evidence="1">
    <location>
        <begin position="310"/>
        <end position="353"/>
    </location>
</feature>
<dbReference type="Proteomes" id="UP001221142">
    <property type="component" value="Unassembled WGS sequence"/>
</dbReference>
<keyword evidence="2" id="KW-0812">Transmembrane</keyword>
<organism evidence="3 4">
    <name type="scientific">Roridomyces roridus</name>
    <dbReference type="NCBI Taxonomy" id="1738132"/>
    <lineage>
        <taxon>Eukaryota</taxon>
        <taxon>Fungi</taxon>
        <taxon>Dikarya</taxon>
        <taxon>Basidiomycota</taxon>
        <taxon>Agaricomycotina</taxon>
        <taxon>Agaricomycetes</taxon>
        <taxon>Agaricomycetidae</taxon>
        <taxon>Agaricales</taxon>
        <taxon>Marasmiineae</taxon>
        <taxon>Mycenaceae</taxon>
        <taxon>Roridomyces</taxon>
    </lineage>
</organism>
<feature type="transmembrane region" description="Helical" evidence="2">
    <location>
        <begin position="275"/>
        <end position="299"/>
    </location>
</feature>
<feature type="transmembrane region" description="Helical" evidence="2">
    <location>
        <begin position="107"/>
        <end position="131"/>
    </location>
</feature>
<dbReference type="EMBL" id="JARKIF010000006">
    <property type="protein sequence ID" value="KAJ7636695.1"/>
    <property type="molecule type" value="Genomic_DNA"/>
</dbReference>
<evidence type="ECO:0000313" key="3">
    <source>
        <dbReference type="EMBL" id="KAJ7636695.1"/>
    </source>
</evidence>
<evidence type="ECO:0000313" key="4">
    <source>
        <dbReference type="Proteomes" id="UP001221142"/>
    </source>
</evidence>
<keyword evidence="2" id="KW-1133">Transmembrane helix</keyword>
<sequence length="369" mass="40796">MTPEELSTLEDLGTDMLHGFAVIANKTVLLTIYAVLVLKATFILLSKERRGSKTHLMILANLLTMFSIAVVMWTLDLTSFIAEAKFTLIANPERSLADRLEGARNEFVFPFLAADAALYGYLSLLGDAIIIHRVWTLKAYWRVWIFFIPCAFLFVSSIATVLLTYCVAIAGDELVLGMFENPEFCRNVQVMTYVMPCLTTAVATLFISVTAWKHRKWSNILRENGLGPSGRSQTERILILLLDSGLLYFLFFAIQAMDSIPRLQTWIHSHSGISFLLTMFQYSTSVIVGIYPTMIVVLAHSQRKGTTCVDYRPSAGSSTPGGGIHATPNVHSRASFSSTRPLRPQTDESDVEAGLAVEKGVGAGAKPWV</sequence>
<keyword evidence="4" id="KW-1185">Reference proteome</keyword>
<evidence type="ECO:0000256" key="2">
    <source>
        <dbReference type="SAM" id="Phobius"/>
    </source>
</evidence>
<comment type="caution">
    <text evidence="3">The sequence shown here is derived from an EMBL/GenBank/DDBJ whole genome shotgun (WGS) entry which is preliminary data.</text>
</comment>
<name>A0AAD7C1L2_9AGAR</name>
<dbReference type="AlphaFoldDB" id="A0AAD7C1L2"/>
<reference evidence="3" key="1">
    <citation type="submission" date="2023-03" db="EMBL/GenBank/DDBJ databases">
        <title>Massive genome expansion in bonnet fungi (Mycena s.s.) driven by repeated elements and novel gene families across ecological guilds.</title>
        <authorList>
            <consortium name="Lawrence Berkeley National Laboratory"/>
            <person name="Harder C.B."/>
            <person name="Miyauchi S."/>
            <person name="Viragh M."/>
            <person name="Kuo A."/>
            <person name="Thoen E."/>
            <person name="Andreopoulos B."/>
            <person name="Lu D."/>
            <person name="Skrede I."/>
            <person name="Drula E."/>
            <person name="Henrissat B."/>
            <person name="Morin E."/>
            <person name="Kohler A."/>
            <person name="Barry K."/>
            <person name="LaButti K."/>
            <person name="Morin E."/>
            <person name="Salamov A."/>
            <person name="Lipzen A."/>
            <person name="Mereny Z."/>
            <person name="Hegedus B."/>
            <person name="Baldrian P."/>
            <person name="Stursova M."/>
            <person name="Weitz H."/>
            <person name="Taylor A."/>
            <person name="Grigoriev I.V."/>
            <person name="Nagy L.G."/>
            <person name="Martin F."/>
            <person name="Kauserud H."/>
        </authorList>
    </citation>
    <scope>NUCLEOTIDE SEQUENCE</scope>
    <source>
        <strain evidence="3">9284</strain>
    </source>
</reference>
<protein>
    <submittedName>
        <fullName evidence="3">Uncharacterized protein</fullName>
    </submittedName>
</protein>
<feature type="transmembrane region" description="Helical" evidence="2">
    <location>
        <begin position="143"/>
        <end position="170"/>
    </location>
</feature>
<gene>
    <name evidence="3" type="ORF">FB45DRAFT_1138506</name>
</gene>
<evidence type="ECO:0000256" key="1">
    <source>
        <dbReference type="SAM" id="MobiDB-lite"/>
    </source>
</evidence>
<feature type="transmembrane region" description="Helical" evidence="2">
    <location>
        <begin position="237"/>
        <end position="255"/>
    </location>
</feature>
<feature type="compositionally biased region" description="Polar residues" evidence="1">
    <location>
        <begin position="329"/>
        <end position="340"/>
    </location>
</feature>
<keyword evidence="2" id="KW-0472">Membrane</keyword>
<feature type="transmembrane region" description="Helical" evidence="2">
    <location>
        <begin position="56"/>
        <end position="75"/>
    </location>
</feature>